<organism evidence="2 3">
    <name type="scientific">Drechslerella dactyloides</name>
    <name type="common">Nematode-trapping fungus</name>
    <name type="synonym">Arthrobotrys dactyloides</name>
    <dbReference type="NCBI Taxonomy" id="74499"/>
    <lineage>
        <taxon>Eukaryota</taxon>
        <taxon>Fungi</taxon>
        <taxon>Dikarya</taxon>
        <taxon>Ascomycota</taxon>
        <taxon>Pezizomycotina</taxon>
        <taxon>Orbiliomycetes</taxon>
        <taxon>Orbiliales</taxon>
        <taxon>Orbiliaceae</taxon>
        <taxon>Drechslerella</taxon>
    </lineage>
</organism>
<evidence type="ECO:0000313" key="3">
    <source>
        <dbReference type="Proteomes" id="UP001221413"/>
    </source>
</evidence>
<evidence type="ECO:0000256" key="1">
    <source>
        <dbReference type="SAM" id="Phobius"/>
    </source>
</evidence>
<feature type="transmembrane region" description="Helical" evidence="1">
    <location>
        <begin position="44"/>
        <end position="65"/>
    </location>
</feature>
<comment type="caution">
    <text evidence="2">The sequence shown here is derived from an EMBL/GenBank/DDBJ whole genome shotgun (WGS) entry which is preliminary data.</text>
</comment>
<protein>
    <recommendedName>
        <fullName evidence="4">Adhesin domain-containing protein</fullName>
    </recommendedName>
</protein>
<keyword evidence="1" id="KW-1133">Transmembrane helix</keyword>
<evidence type="ECO:0000313" key="2">
    <source>
        <dbReference type="EMBL" id="KAJ6265005.1"/>
    </source>
</evidence>
<dbReference type="EMBL" id="JAQGDS010000001">
    <property type="protein sequence ID" value="KAJ6265005.1"/>
    <property type="molecule type" value="Genomic_DNA"/>
</dbReference>
<dbReference type="Proteomes" id="UP001221413">
    <property type="component" value="Unassembled WGS sequence"/>
</dbReference>
<dbReference type="AlphaFoldDB" id="A0AAD6J7F3"/>
<name>A0AAD6J7F3_DREDA</name>
<evidence type="ECO:0008006" key="4">
    <source>
        <dbReference type="Google" id="ProtNLM"/>
    </source>
</evidence>
<sequence>MTNDRLSAMEYERYTDEKHPDGVHHVEVLEPLPQKPKRPLWRRVVRFLLTAGAIFMVWSTFAPIFSYTRCHGNKHNMHRPPQPDLSRSEPISSDLIETMMSGGDGSGATYEHYTFPADLKSFWLKQESFTRLLPTPTRTQVVGKVIVHSCPKAENISTYFRLTFSEPWLRESILIEPHSDGILFKLDPYSSTHAKVNATVLVVVPKSDEYSLDRLSAGTIQLPILLKDTFTTHINATSLDTISGNVFAFGKAADKKALDIANLHVGTVSGSIDGEFPLIHAVDLESTSGTITASIVSANLKEQIGYIKTSTVSGDHAISFLGKLNPRPLYSTHNSVSGNIDVKYPEDWQGGLKLKTTSGHIQVRGKGTKVVKKEKDIVGRFWQVIKGDGKSKGSLGSISGTIDVLIGKDE</sequence>
<keyword evidence="3" id="KW-1185">Reference proteome</keyword>
<reference evidence="2" key="1">
    <citation type="submission" date="2023-01" db="EMBL/GenBank/DDBJ databases">
        <title>The chitinases involved in constricting ring structure development in the nematode-trapping fungus Drechslerella dactyloides.</title>
        <authorList>
            <person name="Wang R."/>
            <person name="Zhang L."/>
            <person name="Tang P."/>
            <person name="Li S."/>
            <person name="Liang L."/>
        </authorList>
    </citation>
    <scope>NUCLEOTIDE SEQUENCE</scope>
    <source>
        <strain evidence="2">YMF1.00031</strain>
    </source>
</reference>
<proteinExistence type="predicted"/>
<accession>A0AAD6J7F3</accession>
<gene>
    <name evidence="2" type="ORF">Dda_1160</name>
</gene>
<keyword evidence="1" id="KW-0812">Transmembrane</keyword>
<keyword evidence="1" id="KW-0472">Membrane</keyword>